<organism evidence="1 2">
    <name type="scientific">Pyrenophora tritici-repentis (strain Pt-1C-BFP)</name>
    <name type="common">Wheat tan spot fungus</name>
    <name type="synonym">Drechslera tritici-repentis</name>
    <dbReference type="NCBI Taxonomy" id="426418"/>
    <lineage>
        <taxon>Eukaryota</taxon>
        <taxon>Fungi</taxon>
        <taxon>Dikarya</taxon>
        <taxon>Ascomycota</taxon>
        <taxon>Pezizomycotina</taxon>
        <taxon>Dothideomycetes</taxon>
        <taxon>Pleosporomycetidae</taxon>
        <taxon>Pleosporales</taxon>
        <taxon>Pleosporineae</taxon>
        <taxon>Pleosporaceae</taxon>
        <taxon>Pyrenophora</taxon>
    </lineage>
</organism>
<reference evidence="2" key="1">
    <citation type="journal article" date="2013" name="G3 (Bethesda)">
        <title>Comparative genomics of a plant-pathogenic fungus, Pyrenophora tritici-repentis, reveals transduplication and the impact of repeat elements on pathogenicity and population divergence.</title>
        <authorList>
            <person name="Manning V.A."/>
            <person name="Pandelova I."/>
            <person name="Dhillon B."/>
            <person name="Wilhelm L.J."/>
            <person name="Goodwin S.B."/>
            <person name="Berlin A.M."/>
            <person name="Figueroa M."/>
            <person name="Freitag M."/>
            <person name="Hane J.K."/>
            <person name="Henrissat B."/>
            <person name="Holman W.H."/>
            <person name="Kodira C.D."/>
            <person name="Martin J."/>
            <person name="Oliver R.P."/>
            <person name="Robbertse B."/>
            <person name="Schackwitz W."/>
            <person name="Schwartz D.C."/>
            <person name="Spatafora J.W."/>
            <person name="Turgeon B.G."/>
            <person name="Yandava C."/>
            <person name="Young S."/>
            <person name="Zhou S."/>
            <person name="Zeng Q."/>
            <person name="Grigoriev I.V."/>
            <person name="Ma L.-J."/>
            <person name="Ciuffetti L.M."/>
        </authorList>
    </citation>
    <scope>NUCLEOTIDE SEQUENCE [LARGE SCALE GENOMIC DNA]</scope>
    <source>
        <strain evidence="2">Pt-1C-BFP</strain>
    </source>
</reference>
<dbReference type="EMBL" id="DS231635">
    <property type="protein sequence ID" value="EDU45972.1"/>
    <property type="molecule type" value="Genomic_DNA"/>
</dbReference>
<gene>
    <name evidence="1" type="ORF">PTRG_11816</name>
</gene>
<accession>B2WPA6</accession>
<sequence>MAPFPIGDKNRGEVLDPADRPPQLNMAYLGSISSELKIPDILHSKTNIIASDPISPAISNGAMAPPDMVPCLPARISSFFGIHKVANVTAALLIENNKASESMTCTSASTERRLLVAALEWLCRS</sequence>
<dbReference type="Proteomes" id="UP000001471">
    <property type="component" value="Unassembled WGS sequence"/>
</dbReference>
<protein>
    <submittedName>
        <fullName evidence="1">Uncharacterized protein</fullName>
    </submittedName>
</protein>
<evidence type="ECO:0000313" key="2">
    <source>
        <dbReference type="Proteomes" id="UP000001471"/>
    </source>
</evidence>
<dbReference type="AlphaFoldDB" id="B2WPA6"/>
<name>B2WPA6_PYRTR</name>
<dbReference type="InParanoid" id="B2WPA6"/>
<proteinExistence type="predicted"/>
<evidence type="ECO:0000313" key="1">
    <source>
        <dbReference type="EMBL" id="EDU45972.1"/>
    </source>
</evidence>
<dbReference type="HOGENOM" id="CLU_2307459_0_0_1"/>